<dbReference type="OrthoDB" id="9802264at2"/>
<keyword evidence="7" id="KW-1185">Reference proteome</keyword>
<name>A0A2S0KLZ2_9FIRM</name>
<dbReference type="PROSITE" id="PS50893">
    <property type="entry name" value="ABC_TRANSPORTER_2"/>
    <property type="match status" value="1"/>
</dbReference>
<evidence type="ECO:0000313" key="6">
    <source>
        <dbReference type="EMBL" id="AVM42053.1"/>
    </source>
</evidence>
<dbReference type="InterPro" id="IPR003439">
    <property type="entry name" value="ABC_transporter-like_ATP-bd"/>
</dbReference>
<dbReference type="PANTHER" id="PTHR42798">
    <property type="entry name" value="LIPOPROTEIN-RELEASING SYSTEM ATP-BINDING PROTEIN LOLD"/>
    <property type="match status" value="1"/>
</dbReference>
<comment type="similarity">
    <text evidence="1">Belongs to the ABC transporter superfamily.</text>
</comment>
<accession>A0A2S0KLZ2</accession>
<keyword evidence="2" id="KW-0813">Transport</keyword>
<dbReference type="GO" id="GO:0005524">
    <property type="term" value="F:ATP binding"/>
    <property type="evidence" value="ECO:0007669"/>
    <property type="project" value="UniProtKB-KW"/>
</dbReference>
<proteinExistence type="inferred from homology"/>
<dbReference type="InterPro" id="IPR017911">
    <property type="entry name" value="MacB-like_ATP-bd"/>
</dbReference>
<organism evidence="6 7">
    <name type="scientific">Fastidiosipila sanguinis</name>
    <dbReference type="NCBI Taxonomy" id="236753"/>
    <lineage>
        <taxon>Bacteria</taxon>
        <taxon>Bacillati</taxon>
        <taxon>Bacillota</taxon>
        <taxon>Clostridia</taxon>
        <taxon>Eubacteriales</taxon>
        <taxon>Oscillospiraceae</taxon>
        <taxon>Fastidiosipila</taxon>
    </lineage>
</organism>
<dbReference type="FunFam" id="3.40.50.300:FF:000032">
    <property type="entry name" value="Export ABC transporter ATP-binding protein"/>
    <property type="match status" value="1"/>
</dbReference>
<dbReference type="PANTHER" id="PTHR42798:SF6">
    <property type="entry name" value="CELL DIVISION ATP-BINDING PROTEIN FTSE"/>
    <property type="match status" value="1"/>
</dbReference>
<dbReference type="Pfam" id="PF00005">
    <property type="entry name" value="ABC_tran"/>
    <property type="match status" value="1"/>
</dbReference>
<dbReference type="RefSeq" id="WP_106012039.1">
    <property type="nucleotide sequence ID" value="NZ_CP027226.1"/>
</dbReference>
<dbReference type="CDD" id="cd03255">
    <property type="entry name" value="ABC_MJ0796_LolCDE_FtsE"/>
    <property type="match status" value="1"/>
</dbReference>
<dbReference type="GO" id="GO:0016887">
    <property type="term" value="F:ATP hydrolysis activity"/>
    <property type="evidence" value="ECO:0007669"/>
    <property type="project" value="InterPro"/>
</dbReference>
<evidence type="ECO:0000256" key="3">
    <source>
        <dbReference type="ARBA" id="ARBA00022741"/>
    </source>
</evidence>
<protein>
    <submittedName>
        <fullName evidence="6">Peptide ABC transporter ATP-binding protein</fullName>
    </submittedName>
</protein>
<feature type="domain" description="ABC transporter" evidence="5">
    <location>
        <begin position="4"/>
        <end position="224"/>
    </location>
</feature>
<keyword evidence="3" id="KW-0547">Nucleotide-binding</keyword>
<dbReference type="SUPFAM" id="SSF52540">
    <property type="entry name" value="P-loop containing nucleoside triphosphate hydrolases"/>
    <property type="match status" value="1"/>
</dbReference>
<dbReference type="SMART" id="SM00382">
    <property type="entry name" value="AAA"/>
    <property type="match status" value="1"/>
</dbReference>
<dbReference type="AlphaFoldDB" id="A0A2S0KLZ2"/>
<reference evidence="7" key="1">
    <citation type="submission" date="2018-02" db="EMBL/GenBank/DDBJ databases">
        <authorList>
            <person name="Holder M.E."/>
            <person name="Ajami N.J."/>
            <person name="Petrosino J.F."/>
        </authorList>
    </citation>
    <scope>NUCLEOTIDE SEQUENCE [LARGE SCALE GENOMIC DNA]</scope>
    <source>
        <strain evidence="7">CCUG 47711</strain>
    </source>
</reference>
<evidence type="ECO:0000256" key="2">
    <source>
        <dbReference type="ARBA" id="ARBA00022448"/>
    </source>
</evidence>
<dbReference type="Proteomes" id="UP000237947">
    <property type="component" value="Chromosome"/>
</dbReference>
<dbReference type="InterPro" id="IPR003593">
    <property type="entry name" value="AAA+_ATPase"/>
</dbReference>
<dbReference type="GO" id="GO:0022857">
    <property type="term" value="F:transmembrane transporter activity"/>
    <property type="evidence" value="ECO:0007669"/>
    <property type="project" value="UniProtKB-ARBA"/>
</dbReference>
<dbReference type="KEGG" id="fsa:C5Q98_01870"/>
<dbReference type="InterPro" id="IPR027417">
    <property type="entry name" value="P-loop_NTPase"/>
</dbReference>
<keyword evidence="4 6" id="KW-0067">ATP-binding</keyword>
<dbReference type="Gene3D" id="3.40.50.300">
    <property type="entry name" value="P-loop containing nucleotide triphosphate hydrolases"/>
    <property type="match status" value="1"/>
</dbReference>
<evidence type="ECO:0000259" key="5">
    <source>
        <dbReference type="PROSITE" id="PS50893"/>
    </source>
</evidence>
<sequence>MEILSVKNLNKTYGKNENAVKACNDISFSVEKGEFLAIVGASGSGKSTLLHLLGGVDRADSGEIIVDGQNISNLSSDQLAVYRRRQVGLVYQFYNLIPTLTVEENISISKRLDGQTVAKEDMNEILKILGLSERRNHLPNQLSGGEQQRTSIGRALINRPSILLADEPTGNLDSQASEEIVNLLKQYNKTYKQTIILITHNLEVANVADRIIEIEDGKIKSDFKN</sequence>
<gene>
    <name evidence="6" type="ORF">C5Q98_01870</name>
</gene>
<evidence type="ECO:0000313" key="7">
    <source>
        <dbReference type="Proteomes" id="UP000237947"/>
    </source>
</evidence>
<evidence type="ECO:0000256" key="4">
    <source>
        <dbReference type="ARBA" id="ARBA00022840"/>
    </source>
</evidence>
<evidence type="ECO:0000256" key="1">
    <source>
        <dbReference type="ARBA" id="ARBA00005417"/>
    </source>
</evidence>
<dbReference type="GO" id="GO:0098796">
    <property type="term" value="C:membrane protein complex"/>
    <property type="evidence" value="ECO:0007669"/>
    <property type="project" value="UniProtKB-ARBA"/>
</dbReference>
<dbReference type="EMBL" id="CP027226">
    <property type="protein sequence ID" value="AVM42053.1"/>
    <property type="molecule type" value="Genomic_DNA"/>
</dbReference>